<reference evidence="2 3" key="1">
    <citation type="journal article" date="2024" name="IMA Fungus">
        <title>IMA Genome - F19 : A genome assembly and annotation guide to empower mycologists, including annotated draft genome sequences of Ceratocystis pirilliformis, Diaporthe australafricana, Fusarium ophioides, Paecilomyces lecythidis, and Sporothrix stenoceras.</title>
        <authorList>
            <person name="Aylward J."/>
            <person name="Wilson A.M."/>
            <person name="Visagie C.M."/>
            <person name="Spraker J."/>
            <person name="Barnes I."/>
            <person name="Buitendag C."/>
            <person name="Ceriani C."/>
            <person name="Del Mar Angel L."/>
            <person name="du Plessis D."/>
            <person name="Fuchs T."/>
            <person name="Gasser K."/>
            <person name="Kramer D."/>
            <person name="Li W."/>
            <person name="Munsamy K."/>
            <person name="Piso A."/>
            <person name="Price J.L."/>
            <person name="Sonnekus B."/>
            <person name="Thomas C."/>
            <person name="van der Nest A."/>
            <person name="van Dijk A."/>
            <person name="van Heerden A."/>
            <person name="van Vuuren N."/>
            <person name="Yilmaz N."/>
            <person name="Duong T.A."/>
            <person name="van der Merwe N.A."/>
            <person name="Wingfield M.J."/>
            <person name="Wingfield B.D."/>
        </authorList>
    </citation>
    <scope>NUCLEOTIDE SEQUENCE [LARGE SCALE GENOMIC DNA]</scope>
    <source>
        <strain evidence="2 3">CMW 18167</strain>
    </source>
</reference>
<proteinExistence type="predicted"/>
<keyword evidence="3" id="KW-1185">Reference proteome</keyword>
<dbReference type="InterPro" id="IPR002182">
    <property type="entry name" value="NB-ARC"/>
</dbReference>
<dbReference type="PANTHER" id="PTHR35205:SF1">
    <property type="entry name" value="ZU5 DOMAIN-CONTAINING PROTEIN"/>
    <property type="match status" value="1"/>
</dbReference>
<protein>
    <recommendedName>
        <fullName evidence="1">NB-ARC domain-containing protein</fullName>
    </recommendedName>
</protein>
<name>A0ABR3Y9J9_9EURO</name>
<dbReference type="Pfam" id="PF00931">
    <property type="entry name" value="NB-ARC"/>
    <property type="match status" value="1"/>
</dbReference>
<dbReference type="Proteomes" id="UP001583193">
    <property type="component" value="Unassembled WGS sequence"/>
</dbReference>
<evidence type="ECO:0000259" key="1">
    <source>
        <dbReference type="Pfam" id="PF00931"/>
    </source>
</evidence>
<evidence type="ECO:0000313" key="2">
    <source>
        <dbReference type="EMBL" id="KAL1884473.1"/>
    </source>
</evidence>
<dbReference type="Gene3D" id="3.40.50.300">
    <property type="entry name" value="P-loop containing nucleotide triphosphate hydrolases"/>
    <property type="match status" value="1"/>
</dbReference>
<evidence type="ECO:0000313" key="3">
    <source>
        <dbReference type="Proteomes" id="UP001583193"/>
    </source>
</evidence>
<gene>
    <name evidence="2" type="ORF">Plec18167_002063</name>
</gene>
<accession>A0ABR3Y9J9</accession>
<sequence length="310" mass="35365">MSEELERSLSRFRMYELSLPMTDSLEHALSHVYSETIVFCEHTVALFGGRLNVSRIRNTWPRFSPDLSAAIANIHKYSRMADEAAHMIRLSRETHTADTVQAISDLQKPRVVDVILPCYMIPHGLNKKLYGRSTEINTLRRILNPEGSDSLQAIAIYGLGGVGKTQLALHYANTFMRLYDVVAWISAETQIKLTQSLSDLTFRLGLHQEKEDKNAYNSIHKVRDWLNVSGKTFLLVFDNVENIELLDQIWPAGDRGSLILTTRSLNVASKRTMNVMKLKCFEGEDMYEMIYSLSDYRPMNEKDKAAAEEV</sequence>
<dbReference type="PRINTS" id="PR00364">
    <property type="entry name" value="DISEASERSIST"/>
</dbReference>
<dbReference type="EMBL" id="JAVDPF010000004">
    <property type="protein sequence ID" value="KAL1884473.1"/>
    <property type="molecule type" value="Genomic_DNA"/>
</dbReference>
<feature type="domain" description="NB-ARC" evidence="1">
    <location>
        <begin position="148"/>
        <end position="290"/>
    </location>
</feature>
<comment type="caution">
    <text evidence="2">The sequence shown here is derived from an EMBL/GenBank/DDBJ whole genome shotgun (WGS) entry which is preliminary data.</text>
</comment>
<organism evidence="2 3">
    <name type="scientific">Paecilomyces lecythidis</name>
    <dbReference type="NCBI Taxonomy" id="3004212"/>
    <lineage>
        <taxon>Eukaryota</taxon>
        <taxon>Fungi</taxon>
        <taxon>Dikarya</taxon>
        <taxon>Ascomycota</taxon>
        <taxon>Pezizomycotina</taxon>
        <taxon>Eurotiomycetes</taxon>
        <taxon>Eurotiomycetidae</taxon>
        <taxon>Eurotiales</taxon>
        <taxon>Thermoascaceae</taxon>
        <taxon>Paecilomyces</taxon>
    </lineage>
</organism>
<dbReference type="SUPFAM" id="SSF52540">
    <property type="entry name" value="P-loop containing nucleoside triphosphate hydrolases"/>
    <property type="match status" value="1"/>
</dbReference>
<dbReference type="PANTHER" id="PTHR35205">
    <property type="entry name" value="NB-ARC AND TPR DOMAIN PROTEIN"/>
    <property type="match status" value="1"/>
</dbReference>
<dbReference type="InterPro" id="IPR027417">
    <property type="entry name" value="P-loop_NTPase"/>
</dbReference>